<gene>
    <name evidence="2" type="ORF">F4Y60_10610</name>
</gene>
<dbReference type="SUPFAM" id="SSF51556">
    <property type="entry name" value="Metallo-dependent hydrolases"/>
    <property type="match status" value="1"/>
</dbReference>
<reference evidence="2" key="1">
    <citation type="submission" date="2019-09" db="EMBL/GenBank/DDBJ databases">
        <title>Characterisation of the sponge microbiome using genome-centric metagenomics.</title>
        <authorList>
            <person name="Engelberts J.P."/>
            <person name="Robbins S.J."/>
            <person name="De Goeij J.M."/>
            <person name="Aranda M."/>
            <person name="Bell S.C."/>
            <person name="Webster N.S."/>
        </authorList>
    </citation>
    <scope>NUCLEOTIDE SEQUENCE</scope>
    <source>
        <strain evidence="2">SB0664_bin_43</strain>
    </source>
</reference>
<dbReference type="PANTHER" id="PTHR32027:SF0">
    <property type="entry name" value="CYTOSINE DEAMINASE"/>
    <property type="match status" value="1"/>
</dbReference>
<dbReference type="Gene3D" id="2.30.40.10">
    <property type="entry name" value="Urease, subunit C, domain 1"/>
    <property type="match status" value="1"/>
</dbReference>
<dbReference type="EMBL" id="VXRY01000430">
    <property type="protein sequence ID" value="MXY34514.1"/>
    <property type="molecule type" value="Genomic_DNA"/>
</dbReference>
<feature type="domain" description="Amidohydrolase 3" evidence="1">
    <location>
        <begin position="138"/>
        <end position="381"/>
    </location>
</feature>
<dbReference type="PANTHER" id="PTHR32027">
    <property type="entry name" value="CYTOSINE DEAMINASE"/>
    <property type="match status" value="1"/>
</dbReference>
<dbReference type="Pfam" id="PF07969">
    <property type="entry name" value="Amidohydro_3"/>
    <property type="match status" value="1"/>
</dbReference>
<protein>
    <submittedName>
        <fullName evidence="2">Amidohydrolase family protein</fullName>
    </submittedName>
</protein>
<accession>A0A6B0Y0H5</accession>
<keyword evidence="2" id="KW-0378">Hydrolase</keyword>
<comment type="caution">
    <text evidence="2">The sequence shown here is derived from an EMBL/GenBank/DDBJ whole genome shotgun (WGS) entry which is preliminary data.</text>
</comment>
<sequence length="390" mass="42854">MNTEFTHVLLNGRTVALSLHQGRIAAIEPRPEPARHVAIPLPVDPHVHLDKTFTAGRCKSSKPGLFGAIDAMETDMANWSEEDLRFRMGRALKEASDNGICALRSHVDWPGPQTPLAWHVLGELAQDWCRRVHVQRASLTPLDLLGDPDHGSRIAERVASDGEVLGCFVYRNSRIEEWLEQVFALAARHGLRLDFHVDEGLEAEANAFDRIVALTARHRLAGRVLCGHACSLSIRPEREVARAAGAAAEAGVALVVLPTANLWLQDSSYDRTPRMRGLAPVHEMRAAGVSVLFGSDNVADPFYPFGSYDAVEVLRLASVSAQFDPAGWLDSITTRPTEALGLDRPELVVGGRADFLLIEGCDWNEALRSPRARRQVVRTGEIEQDDRVAA</sequence>
<dbReference type="GO" id="GO:0006209">
    <property type="term" value="P:cytosine catabolic process"/>
    <property type="evidence" value="ECO:0007669"/>
    <property type="project" value="TreeGrafter"/>
</dbReference>
<dbReference type="GO" id="GO:0004131">
    <property type="term" value="F:cytosine deaminase activity"/>
    <property type="evidence" value="ECO:0007669"/>
    <property type="project" value="TreeGrafter"/>
</dbReference>
<dbReference type="InterPro" id="IPR052349">
    <property type="entry name" value="Metallo-hydrolase_Enzymes"/>
</dbReference>
<dbReference type="GO" id="GO:0035888">
    <property type="term" value="F:isoguanine deaminase activity"/>
    <property type="evidence" value="ECO:0007669"/>
    <property type="project" value="TreeGrafter"/>
</dbReference>
<organism evidence="2">
    <name type="scientific">Boseongicola sp. SB0664_bin_43</name>
    <dbReference type="NCBI Taxonomy" id="2604844"/>
    <lineage>
        <taxon>Bacteria</taxon>
        <taxon>Pseudomonadati</taxon>
        <taxon>Pseudomonadota</taxon>
        <taxon>Alphaproteobacteria</taxon>
        <taxon>Rhodobacterales</taxon>
        <taxon>Paracoccaceae</taxon>
        <taxon>Boseongicola</taxon>
    </lineage>
</organism>
<proteinExistence type="predicted"/>
<evidence type="ECO:0000259" key="1">
    <source>
        <dbReference type="Pfam" id="PF07969"/>
    </source>
</evidence>
<name>A0A6B0Y0H5_9RHOB</name>
<dbReference type="InterPro" id="IPR013108">
    <property type="entry name" value="Amidohydro_3"/>
</dbReference>
<dbReference type="Gene3D" id="3.20.20.140">
    <property type="entry name" value="Metal-dependent hydrolases"/>
    <property type="match status" value="1"/>
</dbReference>
<dbReference type="InterPro" id="IPR032466">
    <property type="entry name" value="Metal_Hydrolase"/>
</dbReference>
<evidence type="ECO:0000313" key="2">
    <source>
        <dbReference type="EMBL" id="MXY34514.1"/>
    </source>
</evidence>
<dbReference type="AlphaFoldDB" id="A0A6B0Y0H5"/>
<dbReference type="InterPro" id="IPR011059">
    <property type="entry name" value="Metal-dep_hydrolase_composite"/>
</dbReference>